<protein>
    <submittedName>
        <fullName evidence="2">Gene D protein</fullName>
    </submittedName>
</protein>
<dbReference type="EMBL" id="MT161383">
    <property type="protein sequence ID" value="QJB21928.1"/>
    <property type="molecule type" value="Genomic_DNA"/>
</dbReference>
<organism evidence="2 3">
    <name type="scientific">Xanthomonas phage FoX3</name>
    <dbReference type="NCBI Taxonomy" id="2723899"/>
    <lineage>
        <taxon>Viruses</taxon>
        <taxon>Duplodnaviria</taxon>
        <taxon>Heunggongvirae</taxon>
        <taxon>Uroviricota</taxon>
        <taxon>Caudoviricetes</taxon>
        <taxon>Foxunavirus</taxon>
        <taxon>Foxunavirus fox3</taxon>
    </lineage>
</organism>
<keyword evidence="3" id="KW-1185">Reference proteome</keyword>
<proteinExistence type="predicted"/>
<name>A0A858NPE6_9CAUD</name>
<evidence type="ECO:0000313" key="3">
    <source>
        <dbReference type="Proteomes" id="UP000671940"/>
    </source>
</evidence>
<evidence type="ECO:0000256" key="1">
    <source>
        <dbReference type="SAM" id="MobiDB-lite"/>
    </source>
</evidence>
<dbReference type="SUPFAM" id="SSF69279">
    <property type="entry name" value="Phage tail proteins"/>
    <property type="match status" value="1"/>
</dbReference>
<gene>
    <name evidence="2" type="ORF">XccvBFoX3_gp28</name>
</gene>
<feature type="region of interest" description="Disordered" evidence="1">
    <location>
        <begin position="322"/>
        <end position="356"/>
    </location>
</feature>
<dbReference type="Pfam" id="PF05954">
    <property type="entry name" value="Phage_GPD"/>
    <property type="match status" value="1"/>
</dbReference>
<sequence>MGLKPDYKVLANQKDITATIVDRLKSIRLTDETGDTADTLEITLADHIPDQPIQIPPTGAELELFLGYDGSVKPMGLFVCDEIELGGWPGEMVIRARAAPYEASKGGKTDLQTQKSRSWKKGTTIGAMVMKIAGEHGMQSSVSAGLASIKLPHTDQSSESDMNLLSRLAKKYDAIAKPAGGKLLFLKRGDGKTSGGQDMPTFTVTPDITTQWRVTLASRDSAGTTVAYYRDFSAAQRKEIAVGEGEPVRRLRMAYKDQASALEAARAEQRKRARGEASASVNMPGDPDIMAESVMNMKGFRPGVDGEWLVSRVEHYVGPQGYRCSIEGEKPNKQSSVSGSTGKVKESDQSGAEVGG</sequence>
<accession>A0A858NPE6</accession>
<evidence type="ECO:0000313" key="2">
    <source>
        <dbReference type="EMBL" id="QJB21928.1"/>
    </source>
</evidence>
<reference evidence="2" key="1">
    <citation type="submission" date="2020-03" db="EMBL/GenBank/DDBJ databases">
        <title>Development of an integrated pest management strategy to control Xanthomonas campestris pv. campestris using bacteriophages.</title>
        <authorList>
            <person name="Holtappels D."/>
            <person name="Lavigne R."/>
            <person name="Wagemans J."/>
        </authorList>
    </citation>
    <scope>NUCLEOTIDE SEQUENCE</scope>
</reference>
<dbReference type="Proteomes" id="UP000671940">
    <property type="component" value="Segment"/>
</dbReference>